<accession>A0A078JL94</accession>
<dbReference type="PaxDb" id="3708-A0A078JL94"/>
<sequence>MENKKKANHGDGWHDCVLPVHSQVVKIKKEFEKVHQPQMLRVLRYITGPQRSHSPLGLGQRDRRPITVGKLITKKEQWI</sequence>
<dbReference type="Proteomes" id="UP001295469">
    <property type="component" value="Chromosome A09"/>
</dbReference>
<dbReference type="RefSeq" id="XP_013662573.1">
    <property type="nucleotide sequence ID" value="XM_013807119.3"/>
</dbReference>
<evidence type="ECO:0000313" key="1">
    <source>
        <dbReference type="EMBL" id="CAF2045346.1"/>
    </source>
</evidence>
<dbReference type="AlphaFoldDB" id="A0A078JL94"/>
<organism evidence="2 3">
    <name type="scientific">Brassica napus</name>
    <name type="common">Rape</name>
    <dbReference type="NCBI Taxonomy" id="3708"/>
    <lineage>
        <taxon>Eukaryota</taxon>
        <taxon>Viridiplantae</taxon>
        <taxon>Streptophyta</taxon>
        <taxon>Embryophyta</taxon>
        <taxon>Tracheophyta</taxon>
        <taxon>Spermatophyta</taxon>
        <taxon>Magnoliopsida</taxon>
        <taxon>eudicotyledons</taxon>
        <taxon>Gunneridae</taxon>
        <taxon>Pentapetalae</taxon>
        <taxon>rosids</taxon>
        <taxon>malvids</taxon>
        <taxon>Brassicales</taxon>
        <taxon>Brassicaceae</taxon>
        <taxon>Brassiceae</taxon>
        <taxon>Brassica</taxon>
    </lineage>
</organism>
<keyword evidence="3" id="KW-1185">Reference proteome</keyword>
<gene>
    <name evidence="2" type="primary">BnaAnng22460D</name>
    <name evidence="1" type="ORF">DARMORV10_A09P38970.1</name>
    <name evidence="2" type="ORF">GSBRNA2T00054566001</name>
</gene>
<reference evidence="1" key="3">
    <citation type="submission" date="2021-01" db="EMBL/GenBank/DDBJ databases">
        <authorList>
            <consortium name="Genoscope - CEA"/>
            <person name="William W."/>
        </authorList>
    </citation>
    <scope>NUCLEOTIDE SEQUENCE</scope>
</reference>
<dbReference type="EMBL" id="LK035332">
    <property type="protein sequence ID" value="CDY66566.1"/>
    <property type="molecule type" value="Genomic_DNA"/>
</dbReference>
<name>A0A078JL94_BRANA</name>
<dbReference type="KEGG" id="bna:106367357"/>
<reference evidence="2 3" key="1">
    <citation type="journal article" date="2014" name="Science">
        <title>Plant genetics. Early allopolyploid evolution in the post-Neolithic Brassica napus oilseed genome.</title>
        <authorList>
            <person name="Chalhoub B."/>
            <person name="Denoeud F."/>
            <person name="Liu S."/>
            <person name="Parkin I.A."/>
            <person name="Tang H."/>
            <person name="Wang X."/>
            <person name="Chiquet J."/>
            <person name="Belcram H."/>
            <person name="Tong C."/>
            <person name="Samans B."/>
            <person name="Correa M."/>
            <person name="Da Silva C."/>
            <person name="Just J."/>
            <person name="Falentin C."/>
            <person name="Koh C.S."/>
            <person name="Le Clainche I."/>
            <person name="Bernard M."/>
            <person name="Bento P."/>
            <person name="Noel B."/>
            <person name="Labadie K."/>
            <person name="Alberti A."/>
            <person name="Charles M."/>
            <person name="Arnaud D."/>
            <person name="Guo H."/>
            <person name="Daviaud C."/>
            <person name="Alamery S."/>
            <person name="Jabbari K."/>
            <person name="Zhao M."/>
            <person name="Edger P.P."/>
            <person name="Chelaifa H."/>
            <person name="Tack D."/>
            <person name="Lassalle G."/>
            <person name="Mestiri I."/>
            <person name="Schnel N."/>
            <person name="Le Paslier M.C."/>
            <person name="Fan G."/>
            <person name="Renault V."/>
            <person name="Bayer P.E."/>
            <person name="Golicz A.A."/>
            <person name="Manoli S."/>
            <person name="Lee T.H."/>
            <person name="Thi V.H."/>
            <person name="Chalabi S."/>
            <person name="Hu Q."/>
            <person name="Fan C."/>
            <person name="Tollenaere R."/>
            <person name="Lu Y."/>
            <person name="Battail C."/>
            <person name="Shen J."/>
            <person name="Sidebottom C.H."/>
            <person name="Wang X."/>
            <person name="Canaguier A."/>
            <person name="Chauveau A."/>
            <person name="Berard A."/>
            <person name="Deniot G."/>
            <person name="Guan M."/>
            <person name="Liu Z."/>
            <person name="Sun F."/>
            <person name="Lim Y.P."/>
            <person name="Lyons E."/>
            <person name="Town C.D."/>
            <person name="Bancroft I."/>
            <person name="Wang X."/>
            <person name="Meng J."/>
            <person name="Ma J."/>
            <person name="Pires J.C."/>
            <person name="King G.J."/>
            <person name="Brunel D."/>
            <person name="Delourme R."/>
            <person name="Renard M."/>
            <person name="Aury J.M."/>
            <person name="Adams K.L."/>
            <person name="Batley J."/>
            <person name="Snowdon R.J."/>
            <person name="Tost J."/>
            <person name="Edwards D."/>
            <person name="Zhou Y."/>
            <person name="Hua W."/>
            <person name="Sharpe A.G."/>
            <person name="Paterson A.H."/>
            <person name="Guan C."/>
            <person name="Wincker P."/>
        </authorList>
    </citation>
    <scope>NUCLEOTIDE SEQUENCE [LARGE SCALE GENOMIC DNA]</scope>
    <source>
        <strain evidence="3">cv. Darmor-bzh</strain>
    </source>
</reference>
<proteinExistence type="predicted"/>
<dbReference type="Gramene" id="CDY66566">
    <property type="protein sequence ID" value="CDY66566"/>
    <property type="gene ID" value="GSBRNA2T00054566001"/>
</dbReference>
<evidence type="ECO:0000313" key="2">
    <source>
        <dbReference type="EMBL" id="CDY66566.1"/>
    </source>
</evidence>
<dbReference type="OrthoDB" id="341421at2759"/>
<dbReference type="GeneID" id="106367357"/>
<dbReference type="PANTHER" id="PTHR34780">
    <property type="entry name" value="OS08G0427800 PROTEIN"/>
    <property type="match status" value="1"/>
</dbReference>
<dbReference type="EMBL" id="HG994363">
    <property type="protein sequence ID" value="CAF2045346.1"/>
    <property type="molecule type" value="Genomic_DNA"/>
</dbReference>
<dbReference type="PANTHER" id="PTHR34780:SF6">
    <property type="entry name" value="GENOME ASSEMBLY, CHROMOSOME: A07"/>
    <property type="match status" value="1"/>
</dbReference>
<protein>
    <submittedName>
        <fullName evidence="1">(rape) hypothetical protein</fullName>
    </submittedName>
    <submittedName>
        <fullName evidence="2">BnaAnng22460D protein</fullName>
    </submittedName>
</protein>
<reference evidence="2" key="2">
    <citation type="submission" date="2014-06" db="EMBL/GenBank/DDBJ databases">
        <authorList>
            <person name="Genoscope - CEA"/>
        </authorList>
    </citation>
    <scope>NUCLEOTIDE SEQUENCE</scope>
</reference>
<evidence type="ECO:0000313" key="3">
    <source>
        <dbReference type="Proteomes" id="UP000028999"/>
    </source>
</evidence>
<dbReference type="Proteomes" id="UP000028999">
    <property type="component" value="Unassembled WGS sequence"/>
</dbReference>